<protein>
    <submittedName>
        <fullName evidence="2">Uncharacterized protein</fullName>
    </submittedName>
</protein>
<dbReference type="OrthoDB" id="3292634at2"/>
<dbReference type="RefSeq" id="WP_106124620.1">
    <property type="nucleotide sequence ID" value="NZ_PVZG01000001.1"/>
</dbReference>
<proteinExistence type="predicted"/>
<accession>A0A2T0SIQ2</accession>
<sequence length="589" mass="57090">MQGTHDPQAGRTTPPDWPAPDAPLPGEEPTVELPAVTEAMLAEHPWTGPTLARAALSLALTPREGPEAVPGPDAPGPDGDPQHAGPADSPTSGAAESPHPGAMESPHPGAMESPHPGAVESPHPGAVESPHPGAVESPHPGAMESPHSGPMGGHDGGSAGFEPAGFEPAGLQAAGLQAADLQPAGHQAESFEAGDVQAAGVQAAGFERAEFEAAGFEGGGGDGAGFAWEEVGGLDAIGLGGMSDTGGFAVVGSGFGERWGAGGEGGSAGRPGVAAEVSGQADGAGAGTAGVGVPEKELGPAPGRRWLIGAGIAAAALLLTGVSVVALGRDGGEPGDGRRWAPPAAAGGTAPGDGGPDGAATGGTAPGGGGPGGAAPGGIAPGSGRDGSGPGHTATAALGGRTAAVLDLIDGARTVTLRTADLGDDLYRISTPAGPAVPRADERDGRIQVRLDGSPEAVDVALSTRVRWDLRVGGGAELSTIDLSGARVGGVDLSGGAGRIRLTLPEPDGTLSVRMSGGVDLFDVRTAGAAPVRVRVGHGAGQVVLDGRTHQGVAAGQIFTPRAWGDTANRVDVDAVAGLSALTVAPTGR</sequence>
<feature type="region of interest" description="Disordered" evidence="1">
    <location>
        <begin position="1"/>
        <end position="33"/>
    </location>
</feature>
<feature type="compositionally biased region" description="Low complexity" evidence="1">
    <location>
        <begin position="67"/>
        <end position="88"/>
    </location>
</feature>
<reference evidence="2 3" key="1">
    <citation type="submission" date="2018-03" db="EMBL/GenBank/DDBJ databases">
        <title>Genomic Encyclopedia of Archaeal and Bacterial Type Strains, Phase II (KMG-II): from individual species to whole genera.</title>
        <authorList>
            <person name="Goeker M."/>
        </authorList>
    </citation>
    <scope>NUCLEOTIDE SEQUENCE [LARGE SCALE GENOMIC DNA]</scope>
    <source>
        <strain evidence="2 3">DSM 45348</strain>
    </source>
</reference>
<evidence type="ECO:0000256" key="1">
    <source>
        <dbReference type="SAM" id="MobiDB-lite"/>
    </source>
</evidence>
<feature type="region of interest" description="Disordered" evidence="1">
    <location>
        <begin position="55"/>
        <end position="167"/>
    </location>
</feature>
<evidence type="ECO:0000313" key="3">
    <source>
        <dbReference type="Proteomes" id="UP000239209"/>
    </source>
</evidence>
<keyword evidence="3" id="KW-1185">Reference proteome</keyword>
<organism evidence="2 3">
    <name type="scientific">Pseudosporangium ferrugineum</name>
    <dbReference type="NCBI Taxonomy" id="439699"/>
    <lineage>
        <taxon>Bacteria</taxon>
        <taxon>Bacillati</taxon>
        <taxon>Actinomycetota</taxon>
        <taxon>Actinomycetes</taxon>
        <taxon>Micromonosporales</taxon>
        <taxon>Micromonosporaceae</taxon>
        <taxon>Pseudosporangium</taxon>
    </lineage>
</organism>
<comment type="caution">
    <text evidence="2">The sequence shown here is derived from an EMBL/GenBank/DDBJ whole genome shotgun (WGS) entry which is preliminary data.</text>
</comment>
<feature type="compositionally biased region" description="Gly residues" evidence="1">
    <location>
        <begin position="150"/>
        <end position="159"/>
    </location>
</feature>
<dbReference type="Proteomes" id="UP000239209">
    <property type="component" value="Unassembled WGS sequence"/>
</dbReference>
<feature type="region of interest" description="Disordered" evidence="1">
    <location>
        <begin position="332"/>
        <end position="396"/>
    </location>
</feature>
<dbReference type="EMBL" id="PVZG01000001">
    <property type="protein sequence ID" value="PRY33308.1"/>
    <property type="molecule type" value="Genomic_DNA"/>
</dbReference>
<feature type="compositionally biased region" description="Gly residues" evidence="1">
    <location>
        <begin position="349"/>
        <end position="390"/>
    </location>
</feature>
<evidence type="ECO:0000313" key="2">
    <source>
        <dbReference type="EMBL" id="PRY33308.1"/>
    </source>
</evidence>
<dbReference type="AlphaFoldDB" id="A0A2T0SIQ2"/>
<gene>
    <name evidence="2" type="ORF">CLV70_101470</name>
</gene>
<name>A0A2T0SIQ2_9ACTN</name>